<evidence type="ECO:0008006" key="6">
    <source>
        <dbReference type="Google" id="ProtNLM"/>
    </source>
</evidence>
<dbReference type="Proteomes" id="UP000621856">
    <property type="component" value="Unassembled WGS sequence"/>
</dbReference>
<dbReference type="PROSITE" id="PS51257">
    <property type="entry name" value="PROKAR_LIPOPROTEIN"/>
    <property type="match status" value="1"/>
</dbReference>
<dbReference type="Proteomes" id="UP000818603">
    <property type="component" value="Unassembled WGS sequence"/>
</dbReference>
<reference evidence="2" key="1">
    <citation type="journal article" date="2014" name="Int. J. Syst. Evol. Microbiol.">
        <title>Complete genome sequence of Corynebacterium casei LMG S-19264T (=DSM 44701T), isolated from a smear-ripened cheese.</title>
        <authorList>
            <consortium name="US DOE Joint Genome Institute (JGI-PGF)"/>
            <person name="Walter F."/>
            <person name="Albersmeier A."/>
            <person name="Kalinowski J."/>
            <person name="Ruckert C."/>
        </authorList>
    </citation>
    <scope>NUCLEOTIDE SEQUENCE</scope>
    <source>
        <strain evidence="2">CGMCC 1.14984</strain>
    </source>
</reference>
<reference evidence="2" key="3">
    <citation type="submission" date="2020-09" db="EMBL/GenBank/DDBJ databases">
        <authorList>
            <person name="Sun Q."/>
            <person name="Zhou Y."/>
        </authorList>
    </citation>
    <scope>NUCLEOTIDE SEQUENCE</scope>
    <source>
        <strain evidence="2">CGMCC 1.14984</strain>
    </source>
</reference>
<protein>
    <recommendedName>
        <fullName evidence="6">Lipoprotein</fullName>
    </recommendedName>
</protein>
<feature type="region of interest" description="Disordered" evidence="1">
    <location>
        <begin position="23"/>
        <end position="53"/>
    </location>
</feature>
<comment type="caution">
    <text evidence="2">The sequence shown here is derived from an EMBL/GenBank/DDBJ whole genome shotgun (WGS) entry which is preliminary data.</text>
</comment>
<evidence type="ECO:0000256" key="1">
    <source>
        <dbReference type="SAM" id="MobiDB-lite"/>
    </source>
</evidence>
<dbReference type="EMBL" id="VCJR02000001">
    <property type="protein sequence ID" value="NHK27025.1"/>
    <property type="molecule type" value="Genomic_DNA"/>
</dbReference>
<reference evidence="3 5" key="2">
    <citation type="submission" date="2020-02" db="EMBL/GenBank/DDBJ databases">
        <title>Genome sequence of Parvularcula flava strain NH6-79.</title>
        <authorList>
            <person name="Abdul Karim M.H."/>
            <person name="Lam M.Q."/>
            <person name="Chen S.J."/>
            <person name="Yahya A."/>
            <person name="Shahir S."/>
            <person name="Shamsir M.S."/>
            <person name="Chong C.S."/>
        </authorList>
    </citation>
    <scope>NUCLEOTIDE SEQUENCE [LARGE SCALE GENOMIC DNA]</scope>
    <source>
        <strain evidence="3 5">NH6-79</strain>
    </source>
</reference>
<dbReference type="RefSeq" id="WP_155137601.1">
    <property type="nucleotide sequence ID" value="NZ_BMGZ01000001.1"/>
</dbReference>
<gene>
    <name evidence="3" type="ORF">FF098_003790</name>
    <name evidence="2" type="ORF">GCM10011355_07610</name>
</gene>
<evidence type="ECO:0000313" key="2">
    <source>
        <dbReference type="EMBL" id="GGH94136.1"/>
    </source>
</evidence>
<evidence type="ECO:0000313" key="4">
    <source>
        <dbReference type="Proteomes" id="UP000621856"/>
    </source>
</evidence>
<proteinExistence type="predicted"/>
<evidence type="ECO:0000313" key="5">
    <source>
        <dbReference type="Proteomes" id="UP000818603"/>
    </source>
</evidence>
<dbReference type="AlphaFoldDB" id="A0A8J3A2J7"/>
<keyword evidence="5" id="KW-1185">Reference proteome</keyword>
<organism evidence="2 4">
    <name type="scientific">Aquisalinus luteolus</name>
    <dbReference type="NCBI Taxonomy" id="1566827"/>
    <lineage>
        <taxon>Bacteria</taxon>
        <taxon>Pseudomonadati</taxon>
        <taxon>Pseudomonadota</taxon>
        <taxon>Alphaproteobacteria</taxon>
        <taxon>Parvularculales</taxon>
        <taxon>Parvularculaceae</taxon>
        <taxon>Aquisalinus</taxon>
    </lineage>
</organism>
<sequence>MKLVFASVILAMGLSACESFTPYDYDDPSNKREQERKDCDRDPYQDQCQPGSF</sequence>
<evidence type="ECO:0000313" key="3">
    <source>
        <dbReference type="EMBL" id="NHK27025.1"/>
    </source>
</evidence>
<dbReference type="EMBL" id="BMGZ01000001">
    <property type="protein sequence ID" value="GGH94136.1"/>
    <property type="molecule type" value="Genomic_DNA"/>
</dbReference>
<feature type="compositionally biased region" description="Basic and acidic residues" evidence="1">
    <location>
        <begin position="28"/>
        <end position="44"/>
    </location>
</feature>
<accession>A0A8J3A2J7</accession>
<name>A0A8J3A2J7_9PROT</name>